<evidence type="ECO:0000313" key="7">
    <source>
        <dbReference type="EMBL" id="KAJ0189210.1"/>
    </source>
</evidence>
<evidence type="ECO:0000256" key="1">
    <source>
        <dbReference type="ARBA" id="ARBA00022670"/>
    </source>
</evidence>
<keyword evidence="8" id="KW-1185">Reference proteome</keyword>
<dbReference type="SUPFAM" id="SSF53098">
    <property type="entry name" value="Ribonuclease H-like"/>
    <property type="match status" value="1"/>
</dbReference>
<feature type="region of interest" description="Disordered" evidence="5">
    <location>
        <begin position="556"/>
        <end position="580"/>
    </location>
</feature>
<comment type="caution">
    <text evidence="7">The sequence shown here is derived from an EMBL/GenBank/DDBJ whole genome shotgun (WGS) entry which is preliminary data.</text>
</comment>
<evidence type="ECO:0000256" key="5">
    <source>
        <dbReference type="SAM" id="MobiDB-lite"/>
    </source>
</evidence>
<keyword evidence="1" id="KW-0645">Protease</keyword>
<dbReference type="PROSITE" id="PS50994">
    <property type="entry name" value="INTEGRASE"/>
    <property type="match status" value="1"/>
</dbReference>
<evidence type="ECO:0000259" key="6">
    <source>
        <dbReference type="PROSITE" id="PS50994"/>
    </source>
</evidence>
<evidence type="ECO:0000256" key="4">
    <source>
        <dbReference type="ARBA" id="ARBA00022801"/>
    </source>
</evidence>
<dbReference type="PANTHER" id="PTHR42648:SF18">
    <property type="entry name" value="RETROTRANSPOSON, UNCLASSIFIED-LIKE PROTEIN"/>
    <property type="match status" value="1"/>
</dbReference>
<evidence type="ECO:0000256" key="2">
    <source>
        <dbReference type="ARBA" id="ARBA00022723"/>
    </source>
</evidence>
<dbReference type="InterPro" id="IPR039537">
    <property type="entry name" value="Retrotran_Ty1/copia-like"/>
</dbReference>
<evidence type="ECO:0000256" key="3">
    <source>
        <dbReference type="ARBA" id="ARBA00022750"/>
    </source>
</evidence>
<dbReference type="Pfam" id="PF13961">
    <property type="entry name" value="DUF4219"/>
    <property type="match status" value="1"/>
</dbReference>
<dbReference type="InterPro" id="IPR012337">
    <property type="entry name" value="RNaseH-like_sf"/>
</dbReference>
<dbReference type="Pfam" id="PF00665">
    <property type="entry name" value="rve"/>
    <property type="match status" value="1"/>
</dbReference>
<keyword evidence="2" id="KW-0479">Metal-binding</keyword>
<accession>A0A9R1ULQ8</accession>
<dbReference type="GO" id="GO:0003676">
    <property type="term" value="F:nucleic acid binding"/>
    <property type="evidence" value="ECO:0007669"/>
    <property type="project" value="InterPro"/>
</dbReference>
<dbReference type="PANTHER" id="PTHR42648">
    <property type="entry name" value="TRANSPOSASE, PUTATIVE-RELATED"/>
    <property type="match status" value="1"/>
</dbReference>
<dbReference type="EMBL" id="NBSK02000008">
    <property type="protein sequence ID" value="KAJ0189210.1"/>
    <property type="molecule type" value="Genomic_DNA"/>
</dbReference>
<organism evidence="7 8">
    <name type="scientific">Lactuca sativa</name>
    <name type="common">Garden lettuce</name>
    <dbReference type="NCBI Taxonomy" id="4236"/>
    <lineage>
        <taxon>Eukaryota</taxon>
        <taxon>Viridiplantae</taxon>
        <taxon>Streptophyta</taxon>
        <taxon>Embryophyta</taxon>
        <taxon>Tracheophyta</taxon>
        <taxon>Spermatophyta</taxon>
        <taxon>Magnoliopsida</taxon>
        <taxon>eudicotyledons</taxon>
        <taxon>Gunneridae</taxon>
        <taxon>Pentapetalae</taxon>
        <taxon>asterids</taxon>
        <taxon>campanulids</taxon>
        <taxon>Asterales</taxon>
        <taxon>Asteraceae</taxon>
        <taxon>Cichorioideae</taxon>
        <taxon>Cichorieae</taxon>
        <taxon>Lactucinae</taxon>
        <taxon>Lactuca</taxon>
    </lineage>
</organism>
<sequence length="748" mass="86347">MGDLQVVGGIKKLNNNNYKTWETCMKSYLQGQDLWEVVGGSETTPPEEDVNGALRKWKIKAGKAMFALKIIIEEEILEHIRDENTPKEAWDTFVTLFSKKNDTRLQILENELLSILKRDMTIAQYFHKVKLICWEITELDPQSIITEARMKRKPSTQENELALMAMMGEHINYENNWIIDSGCSIHMTGDQNKLQDMKDYKGSRTVLIANNARLPIAQIGKTTIIPGNKSGMVSLHNVYHVPDMKKNLLLVSQLTSLGNYVLFGPQDVKVYRDLKISEKPTMEGRRVESVYVLSAESAYVDKTQKNETVDLWHARLGHVGYHKLKVIMEKSMLKGLPQLEVKTDVVCAGYQYGKAHQLPYKESNFRAKKPLELIHSDVFGPVKQKLVSRMPYMVTFIDDYSRYVWVFFMKEKSETFSKFLEFKTMVEGEARKKIRCLHSDNGGEYTSEEFNRYLQECEICRSMLHAKNLPGRFWAEAMRTAAHVINKLPQPRLSFISPFETLWNMKPTSSEKKVLPDSENIEELLKQKTGEQTAHIWSSVDTPKDPSDTDVIEQEVTQTSNVDERETPPPQLRRTERIRKPNPKYANSAILEDGVKEPETYEEAIKNKAWQKAMEEEVTSLKQNQTWELVPIPRDIKPISCKWVYKLKRRPNGSIEGYKARLVARGFSQQYGLDYDETFSPVAKITTVRVLLALAASKDWKLWQMDVKNAFLHGELDQEIYMNQPKGFEDAVNPNHVCKLRKALYRLK</sequence>
<dbReference type="GO" id="GO:0046872">
    <property type="term" value="F:metal ion binding"/>
    <property type="evidence" value="ECO:0007669"/>
    <property type="project" value="UniProtKB-KW"/>
</dbReference>
<dbReference type="GO" id="GO:0006508">
    <property type="term" value="P:proteolysis"/>
    <property type="evidence" value="ECO:0007669"/>
    <property type="project" value="UniProtKB-KW"/>
</dbReference>
<name>A0A9R1ULQ8_LACSA</name>
<dbReference type="Pfam" id="PF13976">
    <property type="entry name" value="gag_pre-integrs"/>
    <property type="match status" value="1"/>
</dbReference>
<dbReference type="Proteomes" id="UP000235145">
    <property type="component" value="Unassembled WGS sequence"/>
</dbReference>
<evidence type="ECO:0000313" key="8">
    <source>
        <dbReference type="Proteomes" id="UP000235145"/>
    </source>
</evidence>
<dbReference type="GO" id="GO:0004190">
    <property type="term" value="F:aspartic-type endopeptidase activity"/>
    <property type="evidence" value="ECO:0007669"/>
    <property type="project" value="UniProtKB-KW"/>
</dbReference>
<dbReference type="Pfam" id="PF22936">
    <property type="entry name" value="Pol_BBD"/>
    <property type="match status" value="1"/>
</dbReference>
<dbReference type="InterPro" id="IPR025724">
    <property type="entry name" value="GAG-pre-integrase_dom"/>
</dbReference>
<dbReference type="SUPFAM" id="SSF56672">
    <property type="entry name" value="DNA/RNA polymerases"/>
    <property type="match status" value="1"/>
</dbReference>
<dbReference type="InterPro" id="IPR036397">
    <property type="entry name" value="RNaseH_sf"/>
</dbReference>
<dbReference type="InterPro" id="IPR025314">
    <property type="entry name" value="DUF4219"/>
</dbReference>
<dbReference type="Pfam" id="PF07727">
    <property type="entry name" value="RVT_2"/>
    <property type="match status" value="1"/>
</dbReference>
<keyword evidence="4" id="KW-0378">Hydrolase</keyword>
<feature type="domain" description="Integrase catalytic" evidence="6">
    <location>
        <begin position="366"/>
        <end position="459"/>
    </location>
</feature>
<keyword evidence="3" id="KW-0064">Aspartyl protease</keyword>
<gene>
    <name evidence="7" type="ORF">LSAT_V11C800391990</name>
</gene>
<dbReference type="GO" id="GO:0015074">
    <property type="term" value="P:DNA integration"/>
    <property type="evidence" value="ECO:0007669"/>
    <property type="project" value="InterPro"/>
</dbReference>
<dbReference type="InterPro" id="IPR001584">
    <property type="entry name" value="Integrase_cat-core"/>
</dbReference>
<protein>
    <recommendedName>
        <fullName evidence="6">Integrase catalytic domain-containing protein</fullName>
    </recommendedName>
</protein>
<feature type="compositionally biased region" description="Basic and acidic residues" evidence="5">
    <location>
        <begin position="562"/>
        <end position="579"/>
    </location>
</feature>
<dbReference type="InterPro" id="IPR054722">
    <property type="entry name" value="PolX-like_BBD"/>
</dbReference>
<dbReference type="AlphaFoldDB" id="A0A9R1ULQ8"/>
<reference evidence="7 8" key="1">
    <citation type="journal article" date="2017" name="Nat. Commun.">
        <title>Genome assembly with in vitro proximity ligation data and whole-genome triplication in lettuce.</title>
        <authorList>
            <person name="Reyes-Chin-Wo S."/>
            <person name="Wang Z."/>
            <person name="Yang X."/>
            <person name="Kozik A."/>
            <person name="Arikit S."/>
            <person name="Song C."/>
            <person name="Xia L."/>
            <person name="Froenicke L."/>
            <person name="Lavelle D.O."/>
            <person name="Truco M.J."/>
            <person name="Xia R."/>
            <person name="Zhu S."/>
            <person name="Xu C."/>
            <person name="Xu H."/>
            <person name="Xu X."/>
            <person name="Cox K."/>
            <person name="Korf I."/>
            <person name="Meyers B.C."/>
            <person name="Michelmore R.W."/>
        </authorList>
    </citation>
    <scope>NUCLEOTIDE SEQUENCE [LARGE SCALE GENOMIC DNA]</scope>
    <source>
        <strain evidence="8">cv. Salinas</strain>
        <tissue evidence="7">Seedlings</tissue>
    </source>
</reference>
<dbReference type="InterPro" id="IPR013103">
    <property type="entry name" value="RVT_2"/>
</dbReference>
<dbReference type="InterPro" id="IPR043502">
    <property type="entry name" value="DNA/RNA_pol_sf"/>
</dbReference>
<dbReference type="Gene3D" id="3.30.420.10">
    <property type="entry name" value="Ribonuclease H-like superfamily/Ribonuclease H"/>
    <property type="match status" value="1"/>
</dbReference>
<proteinExistence type="predicted"/>